<dbReference type="InterPro" id="IPR001309">
    <property type="entry name" value="Pept_C14_p20"/>
</dbReference>
<evidence type="ECO:0000313" key="5">
    <source>
        <dbReference type="Proteomes" id="UP001055125"/>
    </source>
</evidence>
<dbReference type="PANTHER" id="PTHR22576:SF37">
    <property type="entry name" value="MUCOSA-ASSOCIATED LYMPHOID TISSUE LYMPHOMA TRANSLOCATION PROTEIN 1"/>
    <property type="match status" value="1"/>
</dbReference>
<dbReference type="InterPro" id="IPR052039">
    <property type="entry name" value="Caspase-related_regulators"/>
</dbReference>
<dbReference type="Gene3D" id="3.40.50.1460">
    <property type="match status" value="1"/>
</dbReference>
<name>A0ABQ4RX13_9HYPH</name>
<accession>A0ABQ4RX13</accession>
<dbReference type="InterPro" id="IPR036365">
    <property type="entry name" value="PGBD-like_sf"/>
</dbReference>
<keyword evidence="5" id="KW-1185">Reference proteome</keyword>
<evidence type="ECO:0000313" key="4">
    <source>
        <dbReference type="EMBL" id="GJD94050.1"/>
    </source>
</evidence>
<dbReference type="PROSITE" id="PS50208">
    <property type="entry name" value="CASPASE_P20"/>
    <property type="match status" value="1"/>
</dbReference>
<feature type="domain" description="Caspase family p20" evidence="3">
    <location>
        <begin position="37"/>
        <end position="166"/>
    </location>
</feature>
<comment type="caution">
    <text evidence="4">The sequence shown here is derived from an EMBL/GenBank/DDBJ whole genome shotgun (WGS) entry which is preliminary data.</text>
</comment>
<feature type="region of interest" description="Disordered" evidence="1">
    <location>
        <begin position="447"/>
        <end position="489"/>
    </location>
</feature>
<gene>
    <name evidence="4" type="ORF">OCOJLMKI_1250</name>
</gene>
<dbReference type="PANTHER" id="PTHR22576">
    <property type="entry name" value="MUCOSA ASSOCIATED LYMPHOID TISSUE LYMPHOMA TRANSLOCATION PROTEIN 1/PARACASPASE"/>
    <property type="match status" value="1"/>
</dbReference>
<evidence type="ECO:0000259" key="3">
    <source>
        <dbReference type="PROSITE" id="PS50208"/>
    </source>
</evidence>
<dbReference type="RefSeq" id="WP_238243237.1">
    <property type="nucleotide sequence ID" value="NZ_BPQP01000018.1"/>
</dbReference>
<dbReference type="SUPFAM" id="SSF47090">
    <property type="entry name" value="PGBD-like"/>
    <property type="match status" value="1"/>
</dbReference>
<dbReference type="SUPFAM" id="SSF52129">
    <property type="entry name" value="Caspase-like"/>
    <property type="match status" value="1"/>
</dbReference>
<evidence type="ECO:0000256" key="2">
    <source>
        <dbReference type="SAM" id="SignalP"/>
    </source>
</evidence>
<feature type="signal peptide" evidence="2">
    <location>
        <begin position="1"/>
        <end position="33"/>
    </location>
</feature>
<dbReference type="Gene3D" id="1.10.101.10">
    <property type="entry name" value="PGBD-like superfamily/PGBD"/>
    <property type="match status" value="1"/>
</dbReference>
<reference evidence="4" key="2">
    <citation type="submission" date="2021-08" db="EMBL/GenBank/DDBJ databases">
        <authorList>
            <person name="Tani A."/>
            <person name="Ola A."/>
            <person name="Ogura Y."/>
            <person name="Katsura K."/>
            <person name="Hayashi T."/>
        </authorList>
    </citation>
    <scope>NUCLEOTIDE SEQUENCE</scope>
    <source>
        <strain evidence="4">DSM 19015</strain>
    </source>
</reference>
<dbReference type="InterPro" id="IPR011600">
    <property type="entry name" value="Pept_C14_caspase"/>
</dbReference>
<dbReference type="InterPro" id="IPR029030">
    <property type="entry name" value="Caspase-like_dom_sf"/>
</dbReference>
<feature type="chain" id="PRO_5047165520" description="Caspase family p20 domain-containing protein" evidence="2">
    <location>
        <begin position="34"/>
        <end position="506"/>
    </location>
</feature>
<dbReference type="Pfam" id="PF00656">
    <property type="entry name" value="Peptidase_C14"/>
    <property type="match status" value="1"/>
</dbReference>
<proteinExistence type="predicted"/>
<keyword evidence="2" id="KW-0732">Signal</keyword>
<dbReference type="InterPro" id="IPR036366">
    <property type="entry name" value="PGBDSf"/>
</dbReference>
<protein>
    <recommendedName>
        <fullName evidence="3">Caspase family p20 domain-containing protein</fullName>
    </recommendedName>
</protein>
<dbReference type="Pfam" id="PF01471">
    <property type="entry name" value="PG_binding_1"/>
    <property type="match status" value="1"/>
</dbReference>
<organism evidence="4 5">
    <name type="scientific">Methylobacterium iners</name>
    <dbReference type="NCBI Taxonomy" id="418707"/>
    <lineage>
        <taxon>Bacteria</taxon>
        <taxon>Pseudomonadati</taxon>
        <taxon>Pseudomonadota</taxon>
        <taxon>Alphaproteobacteria</taxon>
        <taxon>Hyphomicrobiales</taxon>
        <taxon>Methylobacteriaceae</taxon>
        <taxon>Methylobacterium</taxon>
    </lineage>
</organism>
<dbReference type="Proteomes" id="UP001055125">
    <property type="component" value="Unassembled WGS sequence"/>
</dbReference>
<sequence>MRMGTAYFVALGALQRLVIATLAGLALALTAQAATSERRVALVIGNAAYENFGALENPLIDSKAMAAALKRIGFDVVEGYDLKLDAMRSVVGQYAAKLDGAKVALVYYAGHGVAVAGENYLLPTDTIVKSEADLDFRTMNISLVLRQMQREDRVNVVILDACRDNPFAKELARSMKTRSAAVGAGLSEIAVNSAAGTMIAFATDPGKTALDGTAGQNSPFTTALLKHMESPGVSISTVMDRVREDVWRSTNEKQRPWVNTSIIGEFYLNPAPAGAATKVAALGTTDGMANMPATAVAPTLNPQAFEMKLWEAAERSNNVEDYKAYLEAHPNGYFAQIAKNRIARGTSTTSRSAIDETALKSEAGTAKTEAELKHAPKDRIEVQQRLKALGFDPGGATGKFGPGTRAALANWQKTREIPETGYLTKNQYAALSEQSESDYQKLLAAKPSVVRSAAPPRPRRQPQEAYAGQPRQAAPPPQPQRGGASLGEVGTFLGGVGSLVGGIRGR</sequence>
<reference evidence="4" key="1">
    <citation type="journal article" date="2021" name="Front. Microbiol.">
        <title>Comprehensive Comparative Genomics and Phenotyping of Methylobacterium Species.</title>
        <authorList>
            <person name="Alessa O."/>
            <person name="Ogura Y."/>
            <person name="Fujitani Y."/>
            <person name="Takami H."/>
            <person name="Hayashi T."/>
            <person name="Sahin N."/>
            <person name="Tani A."/>
        </authorList>
    </citation>
    <scope>NUCLEOTIDE SEQUENCE</scope>
    <source>
        <strain evidence="4">DSM 19015</strain>
    </source>
</reference>
<dbReference type="EMBL" id="BPQP01000018">
    <property type="protein sequence ID" value="GJD94050.1"/>
    <property type="molecule type" value="Genomic_DNA"/>
</dbReference>
<evidence type="ECO:0000256" key="1">
    <source>
        <dbReference type="SAM" id="MobiDB-lite"/>
    </source>
</evidence>
<dbReference type="InterPro" id="IPR002477">
    <property type="entry name" value="Peptidoglycan-bd-like"/>
</dbReference>